<comment type="caution">
    <text evidence="12">The sequence shown here is derived from an EMBL/GenBank/DDBJ whole genome shotgun (WGS) entry which is preliminary data.</text>
</comment>
<evidence type="ECO:0000256" key="2">
    <source>
        <dbReference type="ARBA" id="ARBA00005064"/>
    </source>
</evidence>
<keyword evidence="8" id="KW-0460">Magnesium</keyword>
<evidence type="ECO:0000256" key="4">
    <source>
        <dbReference type="ARBA" id="ARBA00022598"/>
    </source>
</evidence>
<comment type="cofactor">
    <cofactor evidence="1">
        <name>Mg(2+)</name>
        <dbReference type="ChEBI" id="CHEBI:18420"/>
    </cofactor>
</comment>
<keyword evidence="6" id="KW-0547">Nucleotide-binding</keyword>
<dbReference type="FunFam" id="3.30.470.20:FF:000002">
    <property type="entry name" value="Succinate--CoA ligase [ADP-forming] subunit beta"/>
    <property type="match status" value="1"/>
</dbReference>
<dbReference type="SUPFAM" id="SSF52210">
    <property type="entry name" value="Succinyl-CoA synthetase domains"/>
    <property type="match status" value="1"/>
</dbReference>
<evidence type="ECO:0000313" key="12">
    <source>
        <dbReference type="EMBL" id="KAF7558231.1"/>
    </source>
</evidence>
<evidence type="ECO:0000256" key="6">
    <source>
        <dbReference type="ARBA" id="ARBA00022741"/>
    </source>
</evidence>
<feature type="domain" description="ATP-grasp fold succinyl-CoA synthetase-type" evidence="11">
    <location>
        <begin position="3"/>
        <end position="135"/>
    </location>
</feature>
<dbReference type="EMBL" id="JAANBB010000001">
    <property type="protein sequence ID" value="KAF7558231.1"/>
    <property type="molecule type" value="Genomic_DNA"/>
</dbReference>
<dbReference type="InterPro" id="IPR013815">
    <property type="entry name" value="ATP_grasp_subdomain_1"/>
</dbReference>
<feature type="domain" description="ATP-citrate synthase/succinyl-CoA ligase C-terminal" evidence="10">
    <location>
        <begin position="195"/>
        <end position="298"/>
    </location>
</feature>
<dbReference type="GO" id="GO:0005739">
    <property type="term" value="C:mitochondrion"/>
    <property type="evidence" value="ECO:0007669"/>
    <property type="project" value="TreeGrafter"/>
</dbReference>
<protein>
    <submittedName>
        <fullName evidence="12">Uncharacterized protein</fullName>
    </submittedName>
</protein>
<dbReference type="InterPro" id="IPR016102">
    <property type="entry name" value="Succinyl-CoA_synth-like"/>
</dbReference>
<dbReference type="PANTHER" id="PTHR11815">
    <property type="entry name" value="SUCCINYL-COA SYNTHETASE BETA CHAIN"/>
    <property type="match status" value="1"/>
</dbReference>
<gene>
    <name evidence="12" type="ORF">G7Z17_g90</name>
</gene>
<dbReference type="Gene3D" id="3.30.1490.20">
    <property type="entry name" value="ATP-grasp fold, A domain"/>
    <property type="match status" value="1"/>
</dbReference>
<evidence type="ECO:0000259" key="11">
    <source>
        <dbReference type="Pfam" id="PF08442"/>
    </source>
</evidence>
<organism evidence="12 13">
    <name type="scientific">Cylindrodendrum hubeiense</name>
    <dbReference type="NCBI Taxonomy" id="595255"/>
    <lineage>
        <taxon>Eukaryota</taxon>
        <taxon>Fungi</taxon>
        <taxon>Dikarya</taxon>
        <taxon>Ascomycota</taxon>
        <taxon>Pezizomycotina</taxon>
        <taxon>Sordariomycetes</taxon>
        <taxon>Hypocreomycetidae</taxon>
        <taxon>Hypocreales</taxon>
        <taxon>Nectriaceae</taxon>
        <taxon>Cylindrodendrum</taxon>
    </lineage>
</organism>
<reference evidence="12" key="1">
    <citation type="submission" date="2020-03" db="EMBL/GenBank/DDBJ databases">
        <title>Draft Genome Sequence of Cylindrodendrum hubeiense.</title>
        <authorList>
            <person name="Buettner E."/>
            <person name="Kellner H."/>
        </authorList>
    </citation>
    <scope>NUCLEOTIDE SEQUENCE</scope>
    <source>
        <strain evidence="12">IHI 201604</strain>
    </source>
</reference>
<dbReference type="PROSITE" id="PS01217">
    <property type="entry name" value="SUCCINYL_COA_LIG_3"/>
    <property type="match status" value="1"/>
</dbReference>
<evidence type="ECO:0000256" key="3">
    <source>
        <dbReference type="ARBA" id="ARBA00022532"/>
    </source>
</evidence>
<dbReference type="Pfam" id="PF08442">
    <property type="entry name" value="ATP-grasp_2"/>
    <property type="match status" value="1"/>
</dbReference>
<dbReference type="AlphaFoldDB" id="A0A9P5HHK8"/>
<dbReference type="InterPro" id="IPR005809">
    <property type="entry name" value="Succ_CoA_ligase-like_bsu"/>
</dbReference>
<dbReference type="InterPro" id="IPR005811">
    <property type="entry name" value="SUCC_ACL_C"/>
</dbReference>
<dbReference type="Pfam" id="PF00549">
    <property type="entry name" value="Ligase_CoA"/>
    <property type="match status" value="1"/>
</dbReference>
<dbReference type="GO" id="GO:0004775">
    <property type="term" value="F:succinate-CoA ligase (ADP-forming) activity"/>
    <property type="evidence" value="ECO:0007669"/>
    <property type="project" value="TreeGrafter"/>
</dbReference>
<evidence type="ECO:0000256" key="7">
    <source>
        <dbReference type="ARBA" id="ARBA00022840"/>
    </source>
</evidence>
<dbReference type="GO" id="GO:0006104">
    <property type="term" value="P:succinyl-CoA metabolic process"/>
    <property type="evidence" value="ECO:0007669"/>
    <property type="project" value="TreeGrafter"/>
</dbReference>
<keyword evidence="13" id="KW-1185">Reference proteome</keyword>
<keyword evidence="5" id="KW-0479">Metal-binding</keyword>
<dbReference type="GO" id="GO:0005524">
    <property type="term" value="F:ATP binding"/>
    <property type="evidence" value="ECO:0007669"/>
    <property type="project" value="UniProtKB-KW"/>
</dbReference>
<dbReference type="Proteomes" id="UP000722485">
    <property type="component" value="Unassembled WGS sequence"/>
</dbReference>
<sequence>MGEKVAAKMIGHRLKTKQTTRDGIKVTQLYVAETIQYEDEWYLALTLDRESYTPVIVISKKGGVNIETTAKENPDDLHSFKFSLTRGITHELISEVSARLEPSPMEVKSLGNILIRLYNLFVSKDATLLEINSLARSSNGTFTCLDARFTFDSAAEKRQKELFALRDAESEIEEELEAEKHGLIYIKMDGNIGNVVNGAGLAMATNDAISDHGGASANFLDAGGQATKETMQKAFEIIMRDERVRTILVNVYGGAATALGPLRVPLVVRLQGTNSAEGLKLIEEAALGLHVESDFGKAAEKVVELARASCS</sequence>
<evidence type="ECO:0000313" key="13">
    <source>
        <dbReference type="Proteomes" id="UP000722485"/>
    </source>
</evidence>
<keyword evidence="3" id="KW-0816">Tricarboxylic acid cycle</keyword>
<keyword evidence="7" id="KW-0067">ATP-binding</keyword>
<evidence type="ECO:0000259" key="10">
    <source>
        <dbReference type="Pfam" id="PF00549"/>
    </source>
</evidence>
<dbReference type="Gene3D" id="3.40.50.261">
    <property type="entry name" value="Succinyl-CoA synthetase domains"/>
    <property type="match status" value="1"/>
</dbReference>
<evidence type="ECO:0000256" key="5">
    <source>
        <dbReference type="ARBA" id="ARBA00022723"/>
    </source>
</evidence>
<evidence type="ECO:0000256" key="1">
    <source>
        <dbReference type="ARBA" id="ARBA00001946"/>
    </source>
</evidence>
<dbReference type="PANTHER" id="PTHR11815:SF1">
    <property type="entry name" value="SUCCINATE--COA LIGASE [ADP-FORMING] SUBUNIT BETA, MITOCHONDRIAL"/>
    <property type="match status" value="1"/>
</dbReference>
<dbReference type="OrthoDB" id="1664372at2759"/>
<proteinExistence type="predicted"/>
<dbReference type="GO" id="GO:0046872">
    <property type="term" value="F:metal ion binding"/>
    <property type="evidence" value="ECO:0007669"/>
    <property type="project" value="UniProtKB-KW"/>
</dbReference>
<evidence type="ECO:0000256" key="9">
    <source>
        <dbReference type="ARBA" id="ARBA00022946"/>
    </source>
</evidence>
<comment type="pathway">
    <text evidence="2">Carbohydrate metabolism; tricarboxylic acid cycle; succinate from succinyl-CoA (ligase route): step 1/1.</text>
</comment>
<name>A0A9P5HHK8_9HYPO</name>
<evidence type="ECO:0000256" key="8">
    <source>
        <dbReference type="ARBA" id="ARBA00022842"/>
    </source>
</evidence>
<dbReference type="Gene3D" id="3.30.470.20">
    <property type="entry name" value="ATP-grasp fold, B domain"/>
    <property type="match status" value="1"/>
</dbReference>
<dbReference type="GO" id="GO:0006099">
    <property type="term" value="P:tricarboxylic acid cycle"/>
    <property type="evidence" value="ECO:0007669"/>
    <property type="project" value="UniProtKB-KW"/>
</dbReference>
<dbReference type="InterPro" id="IPR017866">
    <property type="entry name" value="Succ-CoA_synthase_bsu_CS"/>
</dbReference>
<keyword evidence="4" id="KW-0436">Ligase</keyword>
<accession>A0A9P5HHK8</accession>
<keyword evidence="9" id="KW-0809">Transit peptide</keyword>
<dbReference type="SUPFAM" id="SSF56059">
    <property type="entry name" value="Glutathione synthetase ATP-binding domain-like"/>
    <property type="match status" value="1"/>
</dbReference>
<dbReference type="PIRSF" id="PIRSF001554">
    <property type="entry name" value="SucCS_beta"/>
    <property type="match status" value="1"/>
</dbReference>
<dbReference type="GO" id="GO:0042709">
    <property type="term" value="C:succinate-CoA ligase complex"/>
    <property type="evidence" value="ECO:0007669"/>
    <property type="project" value="TreeGrafter"/>
</dbReference>
<dbReference type="InterPro" id="IPR013650">
    <property type="entry name" value="ATP-grasp_succ-CoA_synth-type"/>
</dbReference>